<dbReference type="EC" id="3.4.21.102" evidence="3"/>
<dbReference type="EMBL" id="UARG01000017">
    <property type="protein sequence ID" value="SQA77154.1"/>
    <property type="molecule type" value="Genomic_DNA"/>
</dbReference>
<dbReference type="Gene3D" id="2.30.42.10">
    <property type="match status" value="1"/>
</dbReference>
<protein>
    <submittedName>
        <fullName evidence="3">Carboxy-terminal processing protease CtpB</fullName>
        <ecNumber evidence="3">3.4.21.102</ecNumber>
    </submittedName>
</protein>
<dbReference type="PANTHER" id="PTHR32060">
    <property type="entry name" value="TAIL-SPECIFIC PROTEASE"/>
    <property type="match status" value="1"/>
</dbReference>
<dbReference type="InterPro" id="IPR036034">
    <property type="entry name" value="PDZ_sf"/>
</dbReference>
<gene>
    <name evidence="3" type="primary">ctpB</name>
    <name evidence="3" type="ORF">NCTC11546_00356</name>
</gene>
<dbReference type="PROSITE" id="PS50106">
    <property type="entry name" value="PDZ"/>
    <property type="match status" value="1"/>
</dbReference>
<dbReference type="Pfam" id="PF03572">
    <property type="entry name" value="Peptidase_S41"/>
    <property type="match status" value="1"/>
</dbReference>
<keyword evidence="3" id="KW-0378">Hydrolase</keyword>
<feature type="chain" id="PRO_5016155186" evidence="1">
    <location>
        <begin position="26"/>
        <end position="499"/>
    </location>
</feature>
<dbReference type="CDD" id="cd07561">
    <property type="entry name" value="Peptidase_S41_CPP_like"/>
    <property type="match status" value="1"/>
</dbReference>
<feature type="signal peptide" evidence="1">
    <location>
        <begin position="1"/>
        <end position="25"/>
    </location>
</feature>
<dbReference type="AlphaFoldDB" id="A0A2X2RDA9"/>
<organism evidence="3 4">
    <name type="scientific">Capnocytophaga ochracea</name>
    <dbReference type="NCBI Taxonomy" id="1018"/>
    <lineage>
        <taxon>Bacteria</taxon>
        <taxon>Pseudomonadati</taxon>
        <taxon>Bacteroidota</taxon>
        <taxon>Flavobacteriia</taxon>
        <taxon>Flavobacteriales</taxon>
        <taxon>Flavobacteriaceae</taxon>
        <taxon>Capnocytophaga</taxon>
    </lineage>
</organism>
<dbReference type="SUPFAM" id="SSF52096">
    <property type="entry name" value="ClpP/crotonase"/>
    <property type="match status" value="1"/>
</dbReference>
<reference evidence="3 4" key="1">
    <citation type="submission" date="2018-06" db="EMBL/GenBank/DDBJ databases">
        <authorList>
            <consortium name="Pathogen Informatics"/>
            <person name="Doyle S."/>
        </authorList>
    </citation>
    <scope>NUCLEOTIDE SEQUENCE [LARGE SCALE GENOMIC DNA]</scope>
    <source>
        <strain evidence="3 4">NCTC11546</strain>
    </source>
</reference>
<dbReference type="InterPro" id="IPR001478">
    <property type="entry name" value="PDZ"/>
</dbReference>
<dbReference type="GO" id="GO:0004252">
    <property type="term" value="F:serine-type endopeptidase activity"/>
    <property type="evidence" value="ECO:0007669"/>
    <property type="project" value="UniProtKB-EC"/>
</dbReference>
<dbReference type="Pfam" id="PF18294">
    <property type="entry name" value="Pept_S41_N"/>
    <property type="match status" value="1"/>
</dbReference>
<dbReference type="SMART" id="SM00245">
    <property type="entry name" value="TSPc"/>
    <property type="match status" value="1"/>
</dbReference>
<evidence type="ECO:0000259" key="2">
    <source>
        <dbReference type="PROSITE" id="PS50106"/>
    </source>
</evidence>
<dbReference type="InterPro" id="IPR041613">
    <property type="entry name" value="Pept_S41_N"/>
</dbReference>
<accession>A0A2X2RDA9</accession>
<dbReference type="Proteomes" id="UP000249891">
    <property type="component" value="Unassembled WGS sequence"/>
</dbReference>
<dbReference type="PANTHER" id="PTHR32060:SF30">
    <property type="entry name" value="CARBOXY-TERMINAL PROCESSING PROTEASE CTPA"/>
    <property type="match status" value="1"/>
</dbReference>
<feature type="domain" description="PDZ" evidence="2">
    <location>
        <begin position="126"/>
        <end position="200"/>
    </location>
</feature>
<dbReference type="GO" id="GO:0007165">
    <property type="term" value="P:signal transduction"/>
    <property type="evidence" value="ECO:0007669"/>
    <property type="project" value="TreeGrafter"/>
</dbReference>
<dbReference type="SUPFAM" id="SSF50156">
    <property type="entry name" value="PDZ domain-like"/>
    <property type="match status" value="1"/>
</dbReference>
<dbReference type="PROSITE" id="PS51257">
    <property type="entry name" value="PROKAR_LIPOPROTEIN"/>
    <property type="match status" value="1"/>
</dbReference>
<keyword evidence="3" id="KW-0645">Protease</keyword>
<sequence>MWKIIFNMKHSFISIFIAISLLSCAKEPVTNGNEVSFTGSDYTGNDTDLRVRDFIWKGLNTYYLWQADVPNLQNNRFGTLADTKADKNKSYTQFLNSFSDPEDLFYNGLLNKYKQIDRFSYITDDYTELENHFKGITASVGINYAFGFVDETKTRVYAVVRYVVPKSEAEQQGLQRGDLITTINGQSLNRSNYLQLLQNTAVISFSTFRIVNGKATSTGKTYTLNQNQTPENPVLIHKVFNKGGKKIAYLMYNAFVSDFDEALNDAFADFKAQGATDLILDLRYNGGGSVDSATYLASMITGQFNGQVFAVEKWNSKLQPFRGNEREYFTSNMVKGSRQVAINSLRLNKVYVITSDGTASASELVINGLKAYIDVVQIGETTMGKNQGSVTVYDFTDKQRKVKNPKHKWAMQPLVMKIENAKGIGDYVNGLEPNIQISEIVNDLGVLGDETEPLLARTLQEITGNVAGRASRSASKENFYFEKLGTSTSGYFGLNEMYK</sequence>
<name>A0A2X2RDA9_CAPOC</name>
<dbReference type="Gene3D" id="3.90.226.10">
    <property type="entry name" value="2-enoyl-CoA Hydratase, Chain A, domain 1"/>
    <property type="match status" value="1"/>
</dbReference>
<dbReference type="Gene3D" id="3.30.750.170">
    <property type="match status" value="1"/>
</dbReference>
<dbReference type="InterPro" id="IPR029045">
    <property type="entry name" value="ClpP/crotonase-like_dom_sf"/>
</dbReference>
<dbReference type="Pfam" id="PF17820">
    <property type="entry name" value="PDZ_6"/>
    <property type="match status" value="1"/>
</dbReference>
<evidence type="ECO:0000313" key="4">
    <source>
        <dbReference type="Proteomes" id="UP000249891"/>
    </source>
</evidence>
<proteinExistence type="predicted"/>
<dbReference type="GO" id="GO:0006508">
    <property type="term" value="P:proteolysis"/>
    <property type="evidence" value="ECO:0007669"/>
    <property type="project" value="UniProtKB-KW"/>
</dbReference>
<dbReference type="InterPro" id="IPR041489">
    <property type="entry name" value="PDZ_6"/>
</dbReference>
<keyword evidence="1" id="KW-0732">Signal</keyword>
<evidence type="ECO:0000256" key="1">
    <source>
        <dbReference type="SAM" id="SignalP"/>
    </source>
</evidence>
<evidence type="ECO:0000313" key="3">
    <source>
        <dbReference type="EMBL" id="SQA77154.1"/>
    </source>
</evidence>
<dbReference type="InterPro" id="IPR005151">
    <property type="entry name" value="Tail-specific_protease"/>
</dbReference>
<dbReference type="GO" id="GO:0030288">
    <property type="term" value="C:outer membrane-bounded periplasmic space"/>
    <property type="evidence" value="ECO:0007669"/>
    <property type="project" value="TreeGrafter"/>
</dbReference>